<dbReference type="GO" id="GO:0016020">
    <property type="term" value="C:membrane"/>
    <property type="evidence" value="ECO:0007669"/>
    <property type="project" value="UniProtKB-SubCell"/>
</dbReference>
<keyword evidence="6" id="KW-1185">Reference proteome</keyword>
<evidence type="ECO:0000256" key="3">
    <source>
        <dbReference type="SAM" id="SignalP"/>
    </source>
</evidence>
<dbReference type="STRING" id="35525.A0A162T4Q6"/>
<proteinExistence type="predicted"/>
<dbReference type="Proteomes" id="UP000076858">
    <property type="component" value="Unassembled WGS sequence"/>
</dbReference>
<dbReference type="PANTHER" id="PTHR44170:SF6">
    <property type="entry name" value="CONTACTIN"/>
    <property type="match status" value="1"/>
</dbReference>
<gene>
    <name evidence="5" type="ORF">APZ42_011049</name>
</gene>
<evidence type="ECO:0000313" key="6">
    <source>
        <dbReference type="Proteomes" id="UP000076858"/>
    </source>
</evidence>
<feature type="domain" description="Ig-like" evidence="4">
    <location>
        <begin position="45"/>
        <end position="183"/>
    </location>
</feature>
<organism evidence="5 6">
    <name type="scientific">Daphnia magna</name>
    <dbReference type="NCBI Taxonomy" id="35525"/>
    <lineage>
        <taxon>Eukaryota</taxon>
        <taxon>Metazoa</taxon>
        <taxon>Ecdysozoa</taxon>
        <taxon>Arthropoda</taxon>
        <taxon>Crustacea</taxon>
        <taxon>Branchiopoda</taxon>
        <taxon>Diplostraca</taxon>
        <taxon>Cladocera</taxon>
        <taxon>Anomopoda</taxon>
        <taxon>Daphniidae</taxon>
        <taxon>Daphnia</taxon>
    </lineage>
</organism>
<dbReference type="Gene3D" id="2.60.40.10">
    <property type="entry name" value="Immunoglobulins"/>
    <property type="match status" value="10"/>
</dbReference>
<dbReference type="PANTHER" id="PTHR44170">
    <property type="entry name" value="PROTEIN SIDEKICK"/>
    <property type="match status" value="1"/>
</dbReference>
<name>A0A162T4Q6_9CRUS</name>
<dbReference type="PROSITE" id="PS50835">
    <property type="entry name" value="IG_LIKE"/>
    <property type="match status" value="1"/>
</dbReference>
<keyword evidence="3" id="KW-0732">Signal</keyword>
<evidence type="ECO:0000259" key="4">
    <source>
        <dbReference type="PROSITE" id="PS50835"/>
    </source>
</evidence>
<dbReference type="EMBL" id="LRGB01000007">
    <property type="protein sequence ID" value="KZS21906.1"/>
    <property type="molecule type" value="Genomic_DNA"/>
</dbReference>
<evidence type="ECO:0000256" key="2">
    <source>
        <dbReference type="ARBA" id="ARBA00023157"/>
    </source>
</evidence>
<keyword evidence="2" id="KW-1015">Disulfide bond</keyword>
<dbReference type="InterPro" id="IPR036179">
    <property type="entry name" value="Ig-like_dom_sf"/>
</dbReference>
<dbReference type="GO" id="GO:0098609">
    <property type="term" value="P:cell-cell adhesion"/>
    <property type="evidence" value="ECO:0007669"/>
    <property type="project" value="TreeGrafter"/>
</dbReference>
<keyword evidence="1" id="KW-0677">Repeat</keyword>
<dbReference type="AlphaFoldDB" id="A0A162T4Q6"/>
<dbReference type="OrthoDB" id="5969272at2759"/>
<comment type="caution">
    <text evidence="5">The sequence shown here is derived from an EMBL/GenBank/DDBJ whole genome shotgun (WGS) entry which is preliminary data.</text>
</comment>
<accession>A0A162T4Q6</accession>
<protein>
    <submittedName>
        <fullName evidence="5">Putative Down Syndrome cell adhesion molecule protein 1</fullName>
    </submittedName>
</protein>
<dbReference type="SUPFAM" id="SSF48726">
    <property type="entry name" value="Immunoglobulin"/>
    <property type="match status" value="1"/>
</dbReference>
<feature type="signal peptide" evidence="3">
    <location>
        <begin position="1"/>
        <end position="29"/>
    </location>
</feature>
<sequence length="651" mass="72183">MAANRSSASDRFLVFVLTILAFYSGACVGDGSATAAASSSSLSGPVFLKEPSNRIDFSNTTGTVVECAATGNPRPEILWIKADGSPVTDVPGLRQVNNRKQPRFKTSKNIRRKYDVVFLNTLTMLVESPAFSPALLCLLPVQTSGSLVFPPFRAEDYKQEVHAQFYRCVARNSAGSIVSRDIHVRAGNHFPILSFPRGSRKRNDVRWLVVLQSYSTYVSEDHVILGNAAILRCHIPSFVADTVHVDHWLIDENIISSTSDWVVSQEYDTDVNKEYVIRGNSALIKCQFPSFMADHLQVESWIIDDGTVINHSELYVVSQEYDTDASKEYVIRGNSALLKCQFPSFMADHLQVESWMIDDGTIVIHSERYVVHQTYQTDVNLEHVIRGNSAVLKCSVPSFIADFVTVDTWLIDDNHVVHGDSFVVQSSYVIEVNNEHVILGNSAMLKCTIPSFVTDFVHVASWTILDERGELANLDTQSSVVLQSYESEVGNEYVIRGNSALLKCGIPSYVADLVQVAAWLDDHGQTYHPTDTSSAVWQDYEVRVNDEFVLRGNAALLKCLVPSYVSDVVQIESWTSGQGEVFGGTDWVVSQSYQVHVHDEYVLLGNAGLLRCLIPSFVSDFVIVDTWVGGDGTHITADSHGIDLQKANVIH</sequence>
<dbReference type="InterPro" id="IPR013783">
    <property type="entry name" value="Ig-like_fold"/>
</dbReference>
<reference evidence="5 6" key="1">
    <citation type="submission" date="2016-03" db="EMBL/GenBank/DDBJ databases">
        <title>EvidentialGene: Evidence-directed Construction of Genes on Genomes.</title>
        <authorList>
            <person name="Gilbert D.G."/>
            <person name="Choi J.-H."/>
            <person name="Mockaitis K."/>
            <person name="Colbourne J."/>
            <person name="Pfrender M."/>
        </authorList>
    </citation>
    <scope>NUCLEOTIDE SEQUENCE [LARGE SCALE GENOMIC DNA]</scope>
    <source>
        <strain evidence="5 6">Xinb3</strain>
        <tissue evidence="5">Complete organism</tissue>
    </source>
</reference>
<dbReference type="InterPro" id="IPR007110">
    <property type="entry name" value="Ig-like_dom"/>
</dbReference>
<feature type="chain" id="PRO_5007839865" evidence="3">
    <location>
        <begin position="30"/>
        <end position="651"/>
    </location>
</feature>
<evidence type="ECO:0000256" key="1">
    <source>
        <dbReference type="ARBA" id="ARBA00022737"/>
    </source>
</evidence>
<evidence type="ECO:0000313" key="5">
    <source>
        <dbReference type="EMBL" id="KZS21906.1"/>
    </source>
</evidence>